<dbReference type="InterPro" id="IPR009045">
    <property type="entry name" value="Zn_M74/Hedgehog-like"/>
</dbReference>
<dbReference type="Gene3D" id="3.30.1380.10">
    <property type="match status" value="1"/>
</dbReference>
<accession>A0ABV6LMC3</accession>
<feature type="signal peptide" evidence="2">
    <location>
        <begin position="1"/>
        <end position="24"/>
    </location>
</feature>
<dbReference type="InterPro" id="IPR058193">
    <property type="entry name" value="VanY/YodJ_core_dom"/>
</dbReference>
<dbReference type="CDD" id="cd14852">
    <property type="entry name" value="LD-carboxypeptidase"/>
    <property type="match status" value="1"/>
</dbReference>
<feature type="compositionally biased region" description="Acidic residues" evidence="1">
    <location>
        <begin position="53"/>
        <end position="68"/>
    </location>
</feature>
<evidence type="ECO:0000313" key="4">
    <source>
        <dbReference type="EMBL" id="MFC0523457.1"/>
    </source>
</evidence>
<evidence type="ECO:0000256" key="1">
    <source>
        <dbReference type="SAM" id="MobiDB-lite"/>
    </source>
</evidence>
<evidence type="ECO:0000259" key="3">
    <source>
        <dbReference type="Pfam" id="PF02557"/>
    </source>
</evidence>
<keyword evidence="4" id="KW-0645">Protease</keyword>
<dbReference type="InterPro" id="IPR003709">
    <property type="entry name" value="VanY-like_core_dom"/>
</dbReference>
<dbReference type="GO" id="GO:0004180">
    <property type="term" value="F:carboxypeptidase activity"/>
    <property type="evidence" value="ECO:0007669"/>
    <property type="project" value="UniProtKB-KW"/>
</dbReference>
<reference evidence="4 5" key="1">
    <citation type="submission" date="2024-09" db="EMBL/GenBank/DDBJ databases">
        <authorList>
            <person name="Sun Q."/>
            <person name="Mori K."/>
        </authorList>
    </citation>
    <scope>NUCLEOTIDE SEQUENCE [LARGE SCALE GENOMIC DNA]</scope>
    <source>
        <strain evidence="4 5">NCAIM B.02529</strain>
    </source>
</reference>
<evidence type="ECO:0000313" key="5">
    <source>
        <dbReference type="Proteomes" id="UP001589836"/>
    </source>
</evidence>
<keyword evidence="4" id="KW-0121">Carboxypeptidase</keyword>
<dbReference type="SUPFAM" id="SSF55166">
    <property type="entry name" value="Hedgehog/DD-peptidase"/>
    <property type="match status" value="1"/>
</dbReference>
<dbReference type="EMBL" id="JBHLTP010000004">
    <property type="protein sequence ID" value="MFC0523457.1"/>
    <property type="molecule type" value="Genomic_DNA"/>
</dbReference>
<keyword evidence="2" id="KW-0732">Signal</keyword>
<keyword evidence="4" id="KW-0378">Hydrolase</keyword>
<organism evidence="4 5">
    <name type="scientific">Pontibacillus salicampi</name>
    <dbReference type="NCBI Taxonomy" id="1449801"/>
    <lineage>
        <taxon>Bacteria</taxon>
        <taxon>Bacillati</taxon>
        <taxon>Bacillota</taxon>
        <taxon>Bacilli</taxon>
        <taxon>Bacillales</taxon>
        <taxon>Bacillaceae</taxon>
        <taxon>Pontibacillus</taxon>
    </lineage>
</organism>
<comment type="caution">
    <text evidence="4">The sequence shown here is derived from an EMBL/GenBank/DDBJ whole genome shotgun (WGS) entry which is preliminary data.</text>
</comment>
<feature type="chain" id="PRO_5045258245" evidence="2">
    <location>
        <begin position="25"/>
        <end position="292"/>
    </location>
</feature>
<dbReference type="InterPro" id="IPR052179">
    <property type="entry name" value="DD-CPase-like"/>
</dbReference>
<dbReference type="PROSITE" id="PS51257">
    <property type="entry name" value="PROKAR_LIPOPROTEIN"/>
    <property type="match status" value="1"/>
</dbReference>
<sequence>MTKRILAPSILVVAIVLSACQWSGGDGSEKKEETPSSEREATPEEKEQPKEESSEENDTNSNDSEEDSEKQGNDSIEQDDQSSMEDSAAQPSATNENGVLQEHKSVTAVINKQRQLPKDYVPSDLVVPDVPFYFEEFHPKKQMRKEAARHLETLFSDAEQAGIELVAASGYRSFDRQQTIYKGNVENMGEEEANQVSAQPGHSEHQSGLAMDVTNGEVSFQLIQEFGKTEAGMWLVNHAHEYGFIIRYPEGKESITGYSYEPWHLRFVGEELATEIHNSTSTLEEYFGIVPE</sequence>
<dbReference type="Proteomes" id="UP001589836">
    <property type="component" value="Unassembled WGS sequence"/>
</dbReference>
<name>A0ABV6LMC3_9BACI</name>
<feature type="domain" description="D-alanyl-D-alanine carboxypeptidase-like core" evidence="3">
    <location>
        <begin position="141"/>
        <end position="269"/>
    </location>
</feature>
<evidence type="ECO:0000256" key="2">
    <source>
        <dbReference type="SAM" id="SignalP"/>
    </source>
</evidence>
<dbReference type="Pfam" id="PF02557">
    <property type="entry name" value="VanY"/>
    <property type="match status" value="1"/>
</dbReference>
<dbReference type="PANTHER" id="PTHR34385:SF1">
    <property type="entry name" value="PEPTIDOGLYCAN L-ALANYL-D-GLUTAMATE ENDOPEPTIDASE CWLK"/>
    <property type="match status" value="1"/>
</dbReference>
<gene>
    <name evidence="4" type="ORF">ACFFGV_07650</name>
</gene>
<keyword evidence="5" id="KW-1185">Reference proteome</keyword>
<protein>
    <submittedName>
        <fullName evidence="4">D-alanyl-D-alanine carboxypeptidase family protein</fullName>
    </submittedName>
</protein>
<feature type="compositionally biased region" description="Basic and acidic residues" evidence="1">
    <location>
        <begin position="27"/>
        <end position="52"/>
    </location>
</feature>
<feature type="region of interest" description="Disordered" evidence="1">
    <location>
        <begin position="21"/>
        <end position="101"/>
    </location>
</feature>
<dbReference type="RefSeq" id="WP_377346262.1">
    <property type="nucleotide sequence ID" value="NZ_JBHLTP010000004.1"/>
</dbReference>
<feature type="compositionally biased region" description="Polar residues" evidence="1">
    <location>
        <begin position="89"/>
        <end position="98"/>
    </location>
</feature>
<proteinExistence type="predicted"/>
<dbReference type="PANTHER" id="PTHR34385">
    <property type="entry name" value="D-ALANYL-D-ALANINE CARBOXYPEPTIDASE"/>
    <property type="match status" value="1"/>
</dbReference>